<sequence length="514" mass="54010">MSVARSVAAGPAGVAAALVGVGTAELLAGIFAPTSSPLASVGAIVIDLAPPWAKETMIGLFGTADKPALITLLVIVIASLAFPIGMLERRRPPFGTLLIAAFGVLGVFATASRPDAGLLATVPAAAGTVVAALVLRRILRGPRRTVYISPERAAAEAAQNGRIERRAFLRTAGVLSIAGIAAVAVGQWAGASARRARELIGSITLPKPSTAVSAVPADASFDIPGISPLITSNDAFYRIDTALVVPEIDPAEWSLRITGMVEEEIEISWDELLALPLEESYATLSCVSNEVGGDLISTAKWLGYPVRLLLQRARPLPDADMVLSISSDSFTAGTPIEALTDDRNAIVAVAMNGEPLPPEHGFPARLVVPGLYGYVSATKWVVELKVTRFDEVDAYWTQRGWGAKGPVKLSSRIDVARTDPDASSVTLAGVAWSPHVGISAVEVQIDDGEWQLAQLAGELTVDTWRQWRIDLTGVTGTHTATVRATDAEGMVQIATRQGVLPDGATGYDFLSFTI</sequence>
<dbReference type="InterPro" id="IPR036374">
    <property type="entry name" value="OxRdtase_Mopterin-bd_sf"/>
</dbReference>
<dbReference type="InterPro" id="IPR014756">
    <property type="entry name" value="Ig_E-set"/>
</dbReference>
<evidence type="ECO:0000313" key="3">
    <source>
        <dbReference type="EMBL" id="PVZ94008.1"/>
    </source>
</evidence>
<dbReference type="Gene3D" id="2.60.40.650">
    <property type="match status" value="1"/>
</dbReference>
<gene>
    <name evidence="3" type="ORF">DDQ50_09635</name>
</gene>
<dbReference type="SUPFAM" id="SSF56524">
    <property type="entry name" value="Oxidoreductase molybdopterin-binding domain"/>
    <property type="match status" value="1"/>
</dbReference>
<dbReference type="InterPro" id="IPR000572">
    <property type="entry name" value="OxRdtase_Mopterin-bd_dom"/>
</dbReference>
<dbReference type="GO" id="GO:0008482">
    <property type="term" value="F:sulfite oxidase activity"/>
    <property type="evidence" value="ECO:0007669"/>
    <property type="project" value="TreeGrafter"/>
</dbReference>
<dbReference type="OrthoDB" id="9795587at2"/>
<dbReference type="GO" id="GO:0020037">
    <property type="term" value="F:heme binding"/>
    <property type="evidence" value="ECO:0007669"/>
    <property type="project" value="TreeGrafter"/>
</dbReference>
<dbReference type="Pfam" id="PF00174">
    <property type="entry name" value="Oxidored_molyb"/>
    <property type="match status" value="1"/>
</dbReference>
<comment type="caution">
    <text evidence="3">The sequence shown here is derived from an EMBL/GenBank/DDBJ whole genome shotgun (WGS) entry which is preliminary data.</text>
</comment>
<keyword evidence="1" id="KW-1133">Transmembrane helix</keyword>
<feature type="transmembrane region" description="Helical" evidence="1">
    <location>
        <begin position="167"/>
        <end position="189"/>
    </location>
</feature>
<evidence type="ECO:0000256" key="1">
    <source>
        <dbReference type="SAM" id="Phobius"/>
    </source>
</evidence>
<keyword evidence="1" id="KW-0472">Membrane</keyword>
<dbReference type="PANTHER" id="PTHR19372">
    <property type="entry name" value="SULFITE REDUCTASE"/>
    <property type="match status" value="1"/>
</dbReference>
<keyword evidence="1" id="KW-0812">Transmembrane</keyword>
<feature type="transmembrane region" description="Helical" evidence="1">
    <location>
        <begin position="117"/>
        <end position="135"/>
    </location>
</feature>
<dbReference type="GO" id="GO:0043546">
    <property type="term" value="F:molybdopterin cofactor binding"/>
    <property type="evidence" value="ECO:0007669"/>
    <property type="project" value="TreeGrafter"/>
</dbReference>
<feature type="transmembrane region" description="Helical" evidence="1">
    <location>
        <begin position="94"/>
        <end position="111"/>
    </location>
</feature>
<dbReference type="PANTHER" id="PTHR19372:SF7">
    <property type="entry name" value="SULFITE OXIDASE, MITOCHONDRIAL"/>
    <property type="match status" value="1"/>
</dbReference>
<evidence type="ECO:0000259" key="2">
    <source>
        <dbReference type="Pfam" id="PF00174"/>
    </source>
</evidence>
<reference evidence="3 4" key="1">
    <citation type="submission" date="2018-05" db="EMBL/GenBank/DDBJ databases">
        <title>Amnibacterium sp. M8JJ-5, whole genome shotgun sequence.</title>
        <authorList>
            <person name="Tuo L."/>
        </authorList>
    </citation>
    <scope>NUCLEOTIDE SEQUENCE [LARGE SCALE GENOMIC DNA]</scope>
    <source>
        <strain evidence="3 4">M8JJ-5</strain>
    </source>
</reference>
<dbReference type="Proteomes" id="UP000244893">
    <property type="component" value="Unassembled WGS sequence"/>
</dbReference>
<accession>A0A2V1HN84</accession>
<dbReference type="GO" id="GO:0006790">
    <property type="term" value="P:sulfur compound metabolic process"/>
    <property type="evidence" value="ECO:0007669"/>
    <property type="project" value="TreeGrafter"/>
</dbReference>
<dbReference type="InterPro" id="IPR008335">
    <property type="entry name" value="Mopterin_OxRdtase_euk"/>
</dbReference>
<feature type="domain" description="Oxidoreductase molybdopterin-binding" evidence="2">
    <location>
        <begin position="244"/>
        <end position="395"/>
    </location>
</feature>
<evidence type="ECO:0000313" key="4">
    <source>
        <dbReference type="Proteomes" id="UP000244893"/>
    </source>
</evidence>
<dbReference type="AlphaFoldDB" id="A0A2V1HN84"/>
<protein>
    <submittedName>
        <fullName evidence="3">Oxidoreductase</fullName>
    </submittedName>
</protein>
<dbReference type="SUPFAM" id="SSF81296">
    <property type="entry name" value="E set domains"/>
    <property type="match status" value="1"/>
</dbReference>
<dbReference type="EMBL" id="QEOP01000002">
    <property type="protein sequence ID" value="PVZ94008.1"/>
    <property type="molecule type" value="Genomic_DNA"/>
</dbReference>
<dbReference type="PRINTS" id="PR00407">
    <property type="entry name" value="EUMOPTERIN"/>
</dbReference>
<name>A0A2V1HN84_9MICO</name>
<proteinExistence type="predicted"/>
<keyword evidence="4" id="KW-1185">Reference proteome</keyword>
<organism evidence="3 4">
    <name type="scientific">Amnibacterium flavum</name>
    <dbReference type="NCBI Taxonomy" id="2173173"/>
    <lineage>
        <taxon>Bacteria</taxon>
        <taxon>Bacillati</taxon>
        <taxon>Actinomycetota</taxon>
        <taxon>Actinomycetes</taxon>
        <taxon>Micrococcales</taxon>
        <taxon>Microbacteriaceae</taxon>
        <taxon>Amnibacterium</taxon>
    </lineage>
</organism>
<dbReference type="Gene3D" id="3.90.420.10">
    <property type="entry name" value="Oxidoreductase, molybdopterin-binding domain"/>
    <property type="match status" value="1"/>
</dbReference>
<dbReference type="RefSeq" id="WP_116756522.1">
    <property type="nucleotide sequence ID" value="NZ_JBHUEX010000001.1"/>
</dbReference>
<feature type="transmembrane region" description="Helical" evidence="1">
    <location>
        <begin position="68"/>
        <end position="87"/>
    </location>
</feature>